<evidence type="ECO:0000313" key="15">
    <source>
        <dbReference type="EMBL" id="MWZ40475.1"/>
    </source>
</evidence>
<keyword evidence="7 13" id="KW-0378">Hydrolase</keyword>
<dbReference type="GO" id="GO:0051536">
    <property type="term" value="F:iron-sulfur cluster binding"/>
    <property type="evidence" value="ECO:0007669"/>
    <property type="project" value="UniProtKB-KW"/>
</dbReference>
<organism evidence="15 16">
    <name type="scientific">Francisella tularensis</name>
    <dbReference type="NCBI Taxonomy" id="263"/>
    <lineage>
        <taxon>Bacteria</taxon>
        <taxon>Pseudomonadati</taxon>
        <taxon>Pseudomonadota</taxon>
        <taxon>Gammaproteobacteria</taxon>
        <taxon>Thiotrichales</taxon>
        <taxon>Francisellaceae</taxon>
        <taxon>Francisella</taxon>
    </lineage>
</organism>
<dbReference type="InterPro" id="IPR022765">
    <property type="entry name" value="Dna2/Cas4_DUF83"/>
</dbReference>
<dbReference type="Proteomes" id="UP000469081">
    <property type="component" value="Unassembled WGS sequence"/>
</dbReference>
<evidence type="ECO:0000256" key="5">
    <source>
        <dbReference type="ARBA" id="ARBA00022722"/>
    </source>
</evidence>
<comment type="cofactor">
    <cofactor evidence="1">
        <name>[4Fe-4S] cluster</name>
        <dbReference type="ChEBI" id="CHEBI:49883"/>
    </cofactor>
</comment>
<evidence type="ECO:0000256" key="6">
    <source>
        <dbReference type="ARBA" id="ARBA00022723"/>
    </source>
</evidence>
<gene>
    <name evidence="15" type="primary">cas4</name>
    <name evidence="15" type="ORF">FNC33_08000</name>
</gene>
<keyword evidence="8 13" id="KW-0269">Exonuclease</keyword>
<dbReference type="InterPro" id="IPR051827">
    <property type="entry name" value="Cas4_exonuclease"/>
</dbReference>
<dbReference type="SMR" id="A0A6I4RW50"/>
<evidence type="ECO:0000256" key="13">
    <source>
        <dbReference type="RuleBase" id="RU365022"/>
    </source>
</evidence>
<dbReference type="GO" id="GO:0051607">
    <property type="term" value="P:defense response to virus"/>
    <property type="evidence" value="ECO:0007669"/>
    <property type="project" value="UniProtKB-KW"/>
</dbReference>
<comment type="cofactor">
    <cofactor evidence="13">
        <name>Mg(2+)</name>
        <dbReference type="ChEBI" id="CHEBI:18420"/>
    </cofactor>
    <cofactor evidence="13">
        <name>Mn(2+)</name>
        <dbReference type="ChEBI" id="CHEBI:29035"/>
    </cofactor>
    <text evidence="13">Mg(2+) or Mn(2+) required for ssDNA cleavage activity.</text>
</comment>
<comment type="cofactor">
    <cofactor evidence="13">
        <name>iron-sulfur cluster</name>
        <dbReference type="ChEBI" id="CHEBI:30408"/>
    </cofactor>
</comment>
<sequence length="196" mass="22909">MNMDIFDNDLSIPVNLIRQWCFCPRIVYYQELLAIKPNKPLWVAQGEEFHKKVEQLEKRRSFSRYGLENAIRHFNLSIKSQKYKLHGIVDWVIETDTNVYVVEYKTNPNPNSLGHKLQIAAYALLVQEYFAKPCKTTFLTSDKKSYEIKITDELINKLIKTISDILSTLDSGNKPDSSASDHQCIQCEYYNFCNDR</sequence>
<keyword evidence="6 13" id="KW-0479">Metal-binding</keyword>
<comment type="function">
    <text evidence="13">CRISPR (clustered regularly interspaced short palindromic repeat) is an adaptive immune system that provides protection against mobile genetic elements (viruses, transposable elements and conjugative plasmids). CRISPR clusters contain sequences complementary to antecedent mobile elements and target invading nucleic acids. CRISPR clusters are transcribed and processed into CRISPR RNA (crRNA).</text>
</comment>
<name>A0A6I4RW50_FRATU</name>
<comment type="caution">
    <text evidence="15">The sequence shown here is derived from an EMBL/GenBank/DDBJ whole genome shotgun (WGS) entry which is preliminary data.</text>
</comment>
<dbReference type="InterPro" id="IPR011604">
    <property type="entry name" value="PDDEXK-like_dom_sf"/>
</dbReference>
<evidence type="ECO:0000256" key="8">
    <source>
        <dbReference type="ARBA" id="ARBA00022839"/>
    </source>
</evidence>
<dbReference type="InterPro" id="IPR013343">
    <property type="entry name" value="CRISPR-assoc_prot_Cas4"/>
</dbReference>
<keyword evidence="12 13" id="KW-0464">Manganese</keyword>
<evidence type="ECO:0000256" key="7">
    <source>
        <dbReference type="ARBA" id="ARBA00022801"/>
    </source>
</evidence>
<protein>
    <recommendedName>
        <fullName evidence="4 13">CRISPR-associated exonuclease Cas4</fullName>
        <ecNumber evidence="3 13">3.1.12.1</ecNumber>
    </recommendedName>
</protein>
<comment type="similarity">
    <text evidence="2 13">Belongs to the CRISPR-associated exonuclease Cas4 family.</text>
</comment>
<evidence type="ECO:0000256" key="1">
    <source>
        <dbReference type="ARBA" id="ARBA00001966"/>
    </source>
</evidence>
<proteinExistence type="inferred from homology"/>
<keyword evidence="9 13" id="KW-0408">Iron</keyword>
<keyword evidence="5 13" id="KW-0540">Nuclease</keyword>
<evidence type="ECO:0000313" key="16">
    <source>
        <dbReference type="Proteomes" id="UP000469081"/>
    </source>
</evidence>
<evidence type="ECO:0000256" key="4">
    <source>
        <dbReference type="ARBA" id="ARBA00020049"/>
    </source>
</evidence>
<dbReference type="SUPFAM" id="SSF52980">
    <property type="entry name" value="Restriction endonuclease-like"/>
    <property type="match status" value="1"/>
</dbReference>
<dbReference type="AlphaFoldDB" id="A0A6I4RW50"/>
<evidence type="ECO:0000256" key="9">
    <source>
        <dbReference type="ARBA" id="ARBA00023004"/>
    </source>
</evidence>
<dbReference type="Gene3D" id="3.90.320.10">
    <property type="match status" value="1"/>
</dbReference>
<evidence type="ECO:0000256" key="11">
    <source>
        <dbReference type="ARBA" id="ARBA00023118"/>
    </source>
</evidence>
<accession>A0A6I4RW50</accession>
<evidence type="ECO:0000256" key="12">
    <source>
        <dbReference type="ARBA" id="ARBA00023211"/>
    </source>
</evidence>
<dbReference type="GO" id="GO:0004527">
    <property type="term" value="F:exonuclease activity"/>
    <property type="evidence" value="ECO:0007669"/>
    <property type="project" value="UniProtKB-KW"/>
</dbReference>
<evidence type="ECO:0000256" key="10">
    <source>
        <dbReference type="ARBA" id="ARBA00023014"/>
    </source>
</evidence>
<evidence type="ECO:0000256" key="3">
    <source>
        <dbReference type="ARBA" id="ARBA00012768"/>
    </source>
</evidence>
<evidence type="ECO:0000256" key="2">
    <source>
        <dbReference type="ARBA" id="ARBA00009189"/>
    </source>
</evidence>
<dbReference type="EMBL" id="VJEZ01000011">
    <property type="protein sequence ID" value="MWZ40475.1"/>
    <property type="molecule type" value="Genomic_DNA"/>
</dbReference>
<keyword evidence="11 13" id="KW-0051">Antiviral defense</keyword>
<dbReference type="GO" id="GO:0046872">
    <property type="term" value="F:metal ion binding"/>
    <property type="evidence" value="ECO:0007669"/>
    <property type="project" value="UniProtKB-KW"/>
</dbReference>
<reference evidence="15 16" key="1">
    <citation type="submission" date="2019-06" db="EMBL/GenBank/DDBJ databases">
        <title>Phylogeography and genetic diversity of Francisella tularensis subsp. holarctica in France (1947-2018).</title>
        <authorList>
            <person name="Kevin M."/>
            <person name="Madani N."/>
            <person name="Maurin M."/>
        </authorList>
    </citation>
    <scope>NUCLEOTIDE SEQUENCE [LARGE SCALE GENOMIC DNA]</scope>
    <source>
        <strain evidence="15 16">ATCC 15482</strain>
    </source>
</reference>
<dbReference type="EC" id="3.1.12.1" evidence="3 13"/>
<evidence type="ECO:0000259" key="14">
    <source>
        <dbReference type="Pfam" id="PF01930"/>
    </source>
</evidence>
<dbReference type="PANTHER" id="PTHR36531">
    <property type="entry name" value="CRISPR-ASSOCIATED EXONUCLEASE CAS4"/>
    <property type="match status" value="1"/>
</dbReference>
<dbReference type="InterPro" id="IPR011335">
    <property type="entry name" value="Restrct_endonuc-II-like"/>
</dbReference>
<dbReference type="NCBIfam" id="TIGR00372">
    <property type="entry name" value="cas4"/>
    <property type="match status" value="1"/>
</dbReference>
<keyword evidence="10 13" id="KW-0411">Iron-sulfur</keyword>
<dbReference type="Pfam" id="PF01930">
    <property type="entry name" value="Cas_Cas4"/>
    <property type="match status" value="1"/>
</dbReference>
<dbReference type="PANTHER" id="PTHR36531:SF6">
    <property type="entry name" value="DNA REPLICATION ATP-DEPENDENT HELICASE_NUCLEASE DNA2"/>
    <property type="match status" value="1"/>
</dbReference>
<feature type="domain" description="DUF83" evidence="14">
    <location>
        <begin position="16"/>
        <end position="193"/>
    </location>
</feature>